<dbReference type="Proteomes" id="UP000261828">
    <property type="component" value="Unassembled WGS sequence"/>
</dbReference>
<keyword evidence="2" id="KW-1185">Reference proteome</keyword>
<dbReference type="EMBL" id="QTJX01000004">
    <property type="protein sequence ID" value="RDY58480.1"/>
    <property type="molecule type" value="Genomic_DNA"/>
</dbReference>
<comment type="caution">
    <text evidence="1">The sequence shown here is derived from an EMBL/GenBank/DDBJ whole genome shotgun (WGS) entry which is preliminary data.</text>
</comment>
<sequence length="105" mass="12192">MPSYKMTNGERVEKSVIDYRVRKAKERKIEMMMLEHGYVFCEEVGCGKNANCGEPIDCSHDISVDECQKMGITEWAWDVKNITMRCRTCHKIHDKTIIGHPLTKK</sequence>
<dbReference type="RefSeq" id="WP_116185468.1">
    <property type="nucleotide sequence ID" value="NZ_QTJX01000004.1"/>
</dbReference>
<name>A0A371JMW8_9FLAO</name>
<dbReference type="AlphaFoldDB" id="A0A371JMW8"/>
<gene>
    <name evidence="1" type="ORF">DX873_15885</name>
</gene>
<evidence type="ECO:0000313" key="2">
    <source>
        <dbReference type="Proteomes" id="UP000261828"/>
    </source>
</evidence>
<organism evidence="1 2">
    <name type="scientific">Flagellimonas nanhaiensis</name>
    <dbReference type="NCBI Taxonomy" id="2292706"/>
    <lineage>
        <taxon>Bacteria</taxon>
        <taxon>Pseudomonadati</taxon>
        <taxon>Bacteroidota</taxon>
        <taxon>Flavobacteriia</taxon>
        <taxon>Flavobacteriales</taxon>
        <taxon>Flavobacteriaceae</taxon>
        <taxon>Flagellimonas</taxon>
    </lineage>
</organism>
<accession>A0A371JMW8</accession>
<proteinExistence type="predicted"/>
<reference evidence="1 2" key="1">
    <citation type="submission" date="2018-08" db="EMBL/GenBank/DDBJ databases">
        <title>Muricauda nanhaiensis sp. nov., isolated from seawater of the South China Sea.</title>
        <authorList>
            <person name="Dang Y."/>
        </authorList>
    </citation>
    <scope>NUCLEOTIDE SEQUENCE [LARGE SCALE GENOMIC DNA]</scope>
    <source>
        <strain evidence="1 2">SM1704</strain>
    </source>
</reference>
<evidence type="ECO:0000313" key="1">
    <source>
        <dbReference type="EMBL" id="RDY58480.1"/>
    </source>
</evidence>
<dbReference type="OrthoDB" id="1365753at2"/>
<protein>
    <submittedName>
        <fullName evidence="1">Uncharacterized protein</fullName>
    </submittedName>
</protein>